<dbReference type="OrthoDB" id="4588275at2759"/>
<dbReference type="EMBL" id="JAGPXC010000001">
    <property type="protein sequence ID" value="KAH6659247.1"/>
    <property type="molecule type" value="Genomic_DNA"/>
</dbReference>
<name>A0A9P8UVS6_9PEZI</name>
<evidence type="ECO:0000256" key="1">
    <source>
        <dbReference type="SAM" id="MobiDB-lite"/>
    </source>
</evidence>
<proteinExistence type="predicted"/>
<reference evidence="2" key="1">
    <citation type="journal article" date="2021" name="Nat. Commun.">
        <title>Genetic determinants of endophytism in the Arabidopsis root mycobiome.</title>
        <authorList>
            <person name="Mesny F."/>
            <person name="Miyauchi S."/>
            <person name="Thiergart T."/>
            <person name="Pickel B."/>
            <person name="Atanasova L."/>
            <person name="Karlsson M."/>
            <person name="Huettel B."/>
            <person name="Barry K.W."/>
            <person name="Haridas S."/>
            <person name="Chen C."/>
            <person name="Bauer D."/>
            <person name="Andreopoulos W."/>
            <person name="Pangilinan J."/>
            <person name="LaButti K."/>
            <person name="Riley R."/>
            <person name="Lipzen A."/>
            <person name="Clum A."/>
            <person name="Drula E."/>
            <person name="Henrissat B."/>
            <person name="Kohler A."/>
            <person name="Grigoriev I.V."/>
            <person name="Martin F.M."/>
            <person name="Hacquard S."/>
        </authorList>
    </citation>
    <scope>NUCLEOTIDE SEQUENCE</scope>
    <source>
        <strain evidence="2">MPI-SDFR-AT-0073</strain>
    </source>
</reference>
<feature type="region of interest" description="Disordered" evidence="1">
    <location>
        <begin position="342"/>
        <end position="381"/>
    </location>
</feature>
<dbReference type="AlphaFoldDB" id="A0A9P8UVS6"/>
<dbReference type="GeneID" id="70138408"/>
<sequence length="410" mass="44458">MDWLPFSTDFHGTTAWVTANTHHPYCKATSVEVLRSQVITVTLAREPEVVTTTTQLADDATLFAEAAMFRATVYSELGGSSTCWGKSCPYTWTPTYTYPSTITPTPTLHYTPPASCVDPDNLWVVTTSCYLTAPTQIFRGGGNQTPDWLACTPTMVGAPGWYLRAPCSMPLSTVQEADTLYYSGCPSGYTAISTGSSQGWYDTSRYNSGWYDITAHNSFCCPTAYSFTTGPTNEGQSTTTVHDGMTYGLFVYPLPRCYATSVDALSGKEVPMHTTSDTMAWDKRQEGDAWPTTVSWDYARGTVWAQAQYAGYTVLMGTHTCYESCSTWLDYYYPDRTGGATPATATTVQPSSTSTSDASSEGPADSTTTSSGANGTSPTQIETSGAVVGMETRLYHIAGFLFFILVFLNS</sequence>
<keyword evidence="3" id="KW-1185">Reference proteome</keyword>
<feature type="compositionally biased region" description="Low complexity" evidence="1">
    <location>
        <begin position="342"/>
        <end position="379"/>
    </location>
</feature>
<dbReference type="Proteomes" id="UP000758603">
    <property type="component" value="Unassembled WGS sequence"/>
</dbReference>
<evidence type="ECO:0000313" key="3">
    <source>
        <dbReference type="Proteomes" id="UP000758603"/>
    </source>
</evidence>
<comment type="caution">
    <text evidence="2">The sequence shown here is derived from an EMBL/GenBank/DDBJ whole genome shotgun (WGS) entry which is preliminary data.</text>
</comment>
<accession>A0A9P8UVS6</accession>
<organism evidence="2 3">
    <name type="scientific">Truncatella angustata</name>
    <dbReference type="NCBI Taxonomy" id="152316"/>
    <lineage>
        <taxon>Eukaryota</taxon>
        <taxon>Fungi</taxon>
        <taxon>Dikarya</taxon>
        <taxon>Ascomycota</taxon>
        <taxon>Pezizomycotina</taxon>
        <taxon>Sordariomycetes</taxon>
        <taxon>Xylariomycetidae</taxon>
        <taxon>Amphisphaeriales</taxon>
        <taxon>Sporocadaceae</taxon>
        <taxon>Truncatella</taxon>
    </lineage>
</organism>
<dbReference type="RefSeq" id="XP_045963378.1">
    <property type="nucleotide sequence ID" value="XM_046109517.1"/>
</dbReference>
<evidence type="ECO:0000313" key="2">
    <source>
        <dbReference type="EMBL" id="KAH6659247.1"/>
    </source>
</evidence>
<protein>
    <submittedName>
        <fullName evidence="2">Uncharacterized protein</fullName>
    </submittedName>
</protein>
<gene>
    <name evidence="2" type="ORF">BKA67DRAFT_8830</name>
</gene>